<accession>A0A146GB81</accession>
<evidence type="ECO:0008006" key="4">
    <source>
        <dbReference type="Google" id="ProtNLM"/>
    </source>
</evidence>
<dbReference type="Proteomes" id="UP000076023">
    <property type="component" value="Unassembled WGS sequence"/>
</dbReference>
<dbReference type="AlphaFoldDB" id="A0A146GB81"/>
<name>A0A146GB81_TERSA</name>
<protein>
    <recommendedName>
        <fullName evidence="4">DUF4912 domain-containing protein</fullName>
    </recommendedName>
</protein>
<dbReference type="OrthoDB" id="9812700at2"/>
<dbReference type="EMBL" id="BDCO01000002">
    <property type="protein sequence ID" value="GAT33838.1"/>
    <property type="molecule type" value="Genomic_DNA"/>
</dbReference>
<evidence type="ECO:0000256" key="1">
    <source>
        <dbReference type="SAM" id="MobiDB-lite"/>
    </source>
</evidence>
<sequence>MSKNEKGGADEVKGFQLRETPIIESPVGSSPVPQPMAERETDALDQLGDLPHSYGSDTIFLVAQEPKWLFTYWDIDISRHPGGQAQLRVYRGESELESEINVPFETRNWYIPVKEAGASYTVEIGYYRGQAWHTISRSVTVQTPSDKVSDSESFDYASIPLHLSFQKLTDSIETAIRSGESLIEAISRLQREGHIASHVTPSSFAELVSVQRALLESLIGAPLLEELTSGGLSSAEIDSRIRTYLEERLSSAGASEWFSSELLHSAGLSGLGLSSALSSGEVGSSWNIGALSSWASGALTSWISAAGAGASWTSQSSWNLVATTSWAVESLGSWSQAAVSSWGAAAVTSWLHALQSSWFQAAQTSWIQAGQTSWSQAAQSSWLQKAETSWLQAAQASWSQAAQSSWAAGALSSWNQAALSSWTTAATSSWGGASETLSSPGFGNRGFFMHVNAEVIFYGGTDPRATVTIDGKRIALNPDGTFRYHFVFPDGKYEIPIVATSPDGVETRSAILRFERDTQKYGEVTDTAQPPLPSPIGPVS</sequence>
<dbReference type="InParanoid" id="A0A146GB81"/>
<gene>
    <name evidence="2" type="ORF">TSACC_22258</name>
</gene>
<comment type="caution">
    <text evidence="2">The sequence shown here is derived from an EMBL/GenBank/DDBJ whole genome shotgun (WGS) entry which is preliminary data.</text>
</comment>
<reference evidence="3" key="1">
    <citation type="journal article" date="2017" name="Genome Announc.">
        <title>Draft Genome Sequence of Terrimicrobium sacchariphilum NM-5T, a Facultative Anaerobic Soil Bacterium of the Class Spartobacteria.</title>
        <authorList>
            <person name="Qiu Y.L."/>
            <person name="Tourlousse D.M."/>
            <person name="Matsuura N."/>
            <person name="Ohashi A."/>
            <person name="Sekiguchi Y."/>
        </authorList>
    </citation>
    <scope>NUCLEOTIDE SEQUENCE [LARGE SCALE GENOMIC DNA]</scope>
    <source>
        <strain evidence="3">NM-5</strain>
    </source>
</reference>
<feature type="region of interest" description="Disordered" evidence="1">
    <location>
        <begin position="1"/>
        <end position="35"/>
    </location>
</feature>
<dbReference type="Pfam" id="PF16258">
    <property type="entry name" value="DUF4912"/>
    <property type="match status" value="1"/>
</dbReference>
<feature type="compositionally biased region" description="Basic and acidic residues" evidence="1">
    <location>
        <begin position="1"/>
        <end position="13"/>
    </location>
</feature>
<proteinExistence type="predicted"/>
<evidence type="ECO:0000313" key="3">
    <source>
        <dbReference type="Proteomes" id="UP000076023"/>
    </source>
</evidence>
<dbReference type="InterPro" id="IPR032585">
    <property type="entry name" value="DUF4912"/>
</dbReference>
<organism evidence="2 3">
    <name type="scientific">Terrimicrobium sacchariphilum</name>
    <dbReference type="NCBI Taxonomy" id="690879"/>
    <lineage>
        <taxon>Bacteria</taxon>
        <taxon>Pseudomonadati</taxon>
        <taxon>Verrucomicrobiota</taxon>
        <taxon>Terrimicrobiia</taxon>
        <taxon>Terrimicrobiales</taxon>
        <taxon>Terrimicrobiaceae</taxon>
        <taxon>Terrimicrobium</taxon>
    </lineage>
</organism>
<dbReference type="RefSeq" id="WP_075079525.1">
    <property type="nucleotide sequence ID" value="NZ_BDCO01000002.1"/>
</dbReference>
<keyword evidence="3" id="KW-1185">Reference proteome</keyword>
<feature type="region of interest" description="Disordered" evidence="1">
    <location>
        <begin position="519"/>
        <end position="540"/>
    </location>
</feature>
<evidence type="ECO:0000313" key="2">
    <source>
        <dbReference type="EMBL" id="GAT33838.1"/>
    </source>
</evidence>
<dbReference type="STRING" id="690879.TSACC_22258"/>
<feature type="compositionally biased region" description="Pro residues" evidence="1">
    <location>
        <begin position="530"/>
        <end position="540"/>
    </location>
</feature>